<feature type="repeat" description="ANK" evidence="3">
    <location>
        <begin position="119"/>
        <end position="155"/>
    </location>
</feature>
<dbReference type="InterPro" id="IPR050745">
    <property type="entry name" value="Multifunctional_regulatory"/>
</dbReference>
<evidence type="ECO:0000313" key="5">
    <source>
        <dbReference type="Proteomes" id="UP000191154"/>
    </source>
</evidence>
<dbReference type="InterPro" id="IPR036770">
    <property type="entry name" value="Ankyrin_rpt-contain_sf"/>
</dbReference>
<keyword evidence="2 3" id="KW-0040">ANK repeat</keyword>
<dbReference type="PROSITE" id="PS50088">
    <property type="entry name" value="ANK_REPEAT"/>
    <property type="match status" value="1"/>
</dbReference>
<dbReference type="Gene3D" id="1.25.40.20">
    <property type="entry name" value="Ankyrin repeat-containing domain"/>
    <property type="match status" value="1"/>
</dbReference>
<dbReference type="RefSeq" id="WP_077865389.1">
    <property type="nucleotide sequence ID" value="NZ_LZYZ01000004.1"/>
</dbReference>
<dbReference type="PANTHER" id="PTHR24189:SF50">
    <property type="entry name" value="ANKYRIN REPEAT AND SOCS BOX PROTEIN 2"/>
    <property type="match status" value="1"/>
</dbReference>
<dbReference type="EMBL" id="LZYZ01000004">
    <property type="protein sequence ID" value="OOM11677.1"/>
    <property type="molecule type" value="Genomic_DNA"/>
</dbReference>
<organism evidence="4 5">
    <name type="scientific">Clostridium saccharobutylicum</name>
    <dbReference type="NCBI Taxonomy" id="169679"/>
    <lineage>
        <taxon>Bacteria</taxon>
        <taxon>Bacillati</taxon>
        <taxon>Bacillota</taxon>
        <taxon>Clostridia</taxon>
        <taxon>Eubacteriales</taxon>
        <taxon>Clostridiaceae</taxon>
        <taxon>Clostridium</taxon>
    </lineage>
</organism>
<comment type="caution">
    <text evidence="4">The sequence shown here is derived from an EMBL/GenBank/DDBJ whole genome shotgun (WGS) entry which is preliminary data.</text>
</comment>
<gene>
    <name evidence="4" type="ORF">CLOSAC_21040</name>
</gene>
<accession>A0A1S8N5G0</accession>
<dbReference type="AlphaFoldDB" id="A0A1S8N5G0"/>
<reference evidence="4 5" key="1">
    <citation type="submission" date="2016-05" db="EMBL/GenBank/DDBJ databases">
        <title>Microbial solvent formation.</title>
        <authorList>
            <person name="Poehlein A."/>
            <person name="Montoya Solano J.D."/>
            <person name="Flitsch S."/>
            <person name="Krabben P."/>
            <person name="Duerre P."/>
            <person name="Daniel R."/>
        </authorList>
    </citation>
    <scope>NUCLEOTIDE SEQUENCE [LARGE SCALE GENOMIC DNA]</scope>
    <source>
        <strain evidence="4 5">L1-8</strain>
    </source>
</reference>
<dbReference type="SUPFAM" id="SSF48403">
    <property type="entry name" value="Ankyrin repeat"/>
    <property type="match status" value="1"/>
</dbReference>
<protein>
    <submittedName>
        <fullName evidence="4">Ankyrin repeat protein</fullName>
    </submittedName>
</protein>
<evidence type="ECO:0000256" key="1">
    <source>
        <dbReference type="ARBA" id="ARBA00022737"/>
    </source>
</evidence>
<evidence type="ECO:0000256" key="3">
    <source>
        <dbReference type="PROSITE-ProRule" id="PRU00023"/>
    </source>
</evidence>
<dbReference type="Pfam" id="PF12796">
    <property type="entry name" value="Ank_2"/>
    <property type="match status" value="1"/>
</dbReference>
<dbReference type="SMART" id="SM00248">
    <property type="entry name" value="ANK"/>
    <property type="match status" value="2"/>
</dbReference>
<sequence>MLKKIFLCILVLVAMIGSYHTISKASNYVVSKVSGTGEYGVNYINIYKNTPAWELALAVREEKIETIEKIVKNKQELLNYQDPKYGVTLLLWSVGMEKYNSAETLLKCGADPNIATTTDGETPLFLAAGYSWVDKDYKKDARYVKLLLSYGADPNKNYIGHDHDIIETGTSPLMNSIGCGIEKTKDLVEGGADINYKTKSGNTAAIVSLIIGGSYGNGEAMQYAYYLIAEKKVKINESYYGPENVIMPDDNPNDKFYPVNILRNWIPKLDSDEYIMKMKIVDEFARQGVNYWNTKIPSNRLSQIKKIYPDTWEEYIKKY</sequence>
<keyword evidence="1" id="KW-0677">Repeat</keyword>
<dbReference type="InterPro" id="IPR002110">
    <property type="entry name" value="Ankyrin_rpt"/>
</dbReference>
<evidence type="ECO:0000256" key="2">
    <source>
        <dbReference type="ARBA" id="ARBA00023043"/>
    </source>
</evidence>
<evidence type="ECO:0000313" key="4">
    <source>
        <dbReference type="EMBL" id="OOM11677.1"/>
    </source>
</evidence>
<dbReference type="PANTHER" id="PTHR24189">
    <property type="entry name" value="MYOTROPHIN"/>
    <property type="match status" value="1"/>
</dbReference>
<dbReference type="Proteomes" id="UP000191154">
    <property type="component" value="Unassembled WGS sequence"/>
</dbReference>
<name>A0A1S8N5G0_CLOSA</name>
<proteinExistence type="predicted"/>